<evidence type="ECO:0000313" key="3">
    <source>
        <dbReference type="Proteomes" id="UP000234254"/>
    </source>
</evidence>
<evidence type="ECO:0000256" key="1">
    <source>
        <dbReference type="SAM" id="Phobius"/>
    </source>
</evidence>
<gene>
    <name evidence="2" type="ORF">P168DRAFT_69677</name>
</gene>
<dbReference type="VEuPathDB" id="FungiDB:P168DRAFT_69677"/>
<sequence length="76" mass="8295">MISLLDKKIWLFGRGCSLTTGLLASYRAVLKTILGEMKMRAANIGLTHVALPEETPYPGAELYEVYSLGCGMLVAF</sequence>
<accession>A0A2I1CSF4</accession>
<keyword evidence="3" id="KW-1185">Reference proteome</keyword>
<organism evidence="2 3">
    <name type="scientific">Aspergillus campestris (strain IBT 28561)</name>
    <dbReference type="NCBI Taxonomy" id="1392248"/>
    <lineage>
        <taxon>Eukaryota</taxon>
        <taxon>Fungi</taxon>
        <taxon>Dikarya</taxon>
        <taxon>Ascomycota</taxon>
        <taxon>Pezizomycotina</taxon>
        <taxon>Eurotiomycetes</taxon>
        <taxon>Eurotiomycetidae</taxon>
        <taxon>Eurotiales</taxon>
        <taxon>Aspergillaceae</taxon>
        <taxon>Aspergillus</taxon>
        <taxon>Aspergillus subgen. Circumdati</taxon>
    </lineage>
</organism>
<keyword evidence="1" id="KW-0472">Membrane</keyword>
<proteinExistence type="predicted"/>
<name>A0A2I1CSF4_ASPC2</name>
<reference evidence="2" key="1">
    <citation type="submission" date="2016-12" db="EMBL/GenBank/DDBJ databases">
        <title>The genomes of Aspergillus section Nigri reveals drivers in fungal speciation.</title>
        <authorList>
            <consortium name="DOE Joint Genome Institute"/>
            <person name="Vesth T.C."/>
            <person name="Nybo J."/>
            <person name="Theobald S."/>
            <person name="Brandl J."/>
            <person name="Frisvad J.C."/>
            <person name="Nielsen K.F."/>
            <person name="Lyhne E.K."/>
            <person name="Kogle M.E."/>
            <person name="Kuo A."/>
            <person name="Riley R."/>
            <person name="Clum A."/>
            <person name="Nolan M."/>
            <person name="Lipzen A."/>
            <person name="Salamov A."/>
            <person name="Henrissat B."/>
            <person name="Wiebenga A."/>
            <person name="De vries R.P."/>
            <person name="Grigoriev I.V."/>
            <person name="Mortensen U.H."/>
            <person name="Andersen M.R."/>
            <person name="Baker S.E."/>
        </authorList>
    </citation>
    <scope>NUCLEOTIDE SEQUENCE</scope>
    <source>
        <strain evidence="2">IBT 28561</strain>
    </source>
</reference>
<comment type="caution">
    <text evidence="2">The sequence shown here is derived from an EMBL/GenBank/DDBJ whole genome shotgun (WGS) entry which is preliminary data.</text>
</comment>
<dbReference type="GeneID" id="36549638"/>
<evidence type="ECO:0000313" key="2">
    <source>
        <dbReference type="EMBL" id="PKY00555.1"/>
    </source>
</evidence>
<keyword evidence="1" id="KW-1133">Transmembrane helix</keyword>
<keyword evidence="1" id="KW-0812">Transmembrane</keyword>
<protein>
    <submittedName>
        <fullName evidence="2">Uncharacterized protein</fullName>
    </submittedName>
</protein>
<dbReference type="EMBL" id="MSFM01000014">
    <property type="protein sequence ID" value="PKY00555.1"/>
    <property type="molecule type" value="Genomic_DNA"/>
</dbReference>
<dbReference type="Proteomes" id="UP000234254">
    <property type="component" value="Unassembled WGS sequence"/>
</dbReference>
<dbReference type="AlphaFoldDB" id="A0A2I1CSF4"/>
<feature type="transmembrane region" description="Helical" evidence="1">
    <location>
        <begin position="12"/>
        <end position="30"/>
    </location>
</feature>
<dbReference type="RefSeq" id="XP_024689149.1">
    <property type="nucleotide sequence ID" value="XM_024842109.1"/>
</dbReference>